<protein>
    <recommendedName>
        <fullName evidence="3">Sulfotransferase domain-containing protein</fullName>
    </recommendedName>
</protein>
<evidence type="ECO:0000259" key="3">
    <source>
        <dbReference type="Pfam" id="PF00685"/>
    </source>
</evidence>
<comment type="caution">
    <text evidence="4">The sequence shown here is derived from an EMBL/GenBank/DDBJ whole genome shotgun (WGS) entry which is preliminary data.</text>
</comment>
<dbReference type="InterPro" id="IPR027417">
    <property type="entry name" value="P-loop_NTPase"/>
</dbReference>
<evidence type="ECO:0000256" key="2">
    <source>
        <dbReference type="ARBA" id="ARBA00022679"/>
    </source>
</evidence>
<dbReference type="InterPro" id="IPR000863">
    <property type="entry name" value="Sulfotransferase_dom"/>
</dbReference>
<gene>
    <name evidence="4" type="ORF">LSH36_37g16037</name>
</gene>
<proteinExistence type="inferred from homology"/>
<sequence>MDNVSNLTSEGRLNKVPGQHEYDGILYLPTTPRSHLESIKNVRFTSEDLLVATFSKSGTTWCQEIIYLISNGVNVEEAKSRPITERVPFLDVEINWAGITALKSPKLLKTHLRPHFFQTQILDNRVKAVVVMRNPKDVLVSFYHFYKSYHMFGPFPGTWNEFFELAKNKQLIYGDWFDHILAWWAFRSRPNVFFLKYEDLKMHPRANVAKLAQFMNRDLTEDEITKIVEATSFNTMKKNPSVNYLKTEDKRNNFIRKGAIGGWKNYFTVAQNEYFDDRYEIKMKGSGLEFTFESNE</sequence>
<reference evidence="4" key="1">
    <citation type="journal article" date="2023" name="Mol. Biol. Evol.">
        <title>Third-Generation Sequencing Reveals the Adaptive Role of the Epigenome in Three Deep-Sea Polychaetes.</title>
        <authorList>
            <person name="Perez M."/>
            <person name="Aroh O."/>
            <person name="Sun Y."/>
            <person name="Lan Y."/>
            <person name="Juniper S.K."/>
            <person name="Young C.R."/>
            <person name="Angers B."/>
            <person name="Qian P.Y."/>
        </authorList>
    </citation>
    <scope>NUCLEOTIDE SEQUENCE</scope>
    <source>
        <strain evidence="4">P08H-3</strain>
    </source>
</reference>
<name>A0AAD9NGV8_9ANNE</name>
<comment type="similarity">
    <text evidence="1">Belongs to the sulfotransferase 1 family.</text>
</comment>
<evidence type="ECO:0000313" key="4">
    <source>
        <dbReference type="EMBL" id="KAK2166674.1"/>
    </source>
</evidence>
<evidence type="ECO:0000256" key="1">
    <source>
        <dbReference type="ARBA" id="ARBA00005771"/>
    </source>
</evidence>
<keyword evidence="5" id="KW-1185">Reference proteome</keyword>
<accession>A0AAD9NGV8</accession>
<dbReference type="FunFam" id="3.40.50.300:FF:000433">
    <property type="entry name" value="Estrogen sulfotransferase"/>
    <property type="match status" value="1"/>
</dbReference>
<dbReference type="GO" id="GO:0008146">
    <property type="term" value="F:sulfotransferase activity"/>
    <property type="evidence" value="ECO:0007669"/>
    <property type="project" value="InterPro"/>
</dbReference>
<keyword evidence="2" id="KW-0808">Transferase</keyword>
<feature type="domain" description="Sulfotransferase" evidence="3">
    <location>
        <begin position="47"/>
        <end position="287"/>
    </location>
</feature>
<dbReference type="SUPFAM" id="SSF52540">
    <property type="entry name" value="P-loop containing nucleoside triphosphate hydrolases"/>
    <property type="match status" value="1"/>
</dbReference>
<dbReference type="AlphaFoldDB" id="A0AAD9NGV8"/>
<dbReference type="Pfam" id="PF00685">
    <property type="entry name" value="Sulfotransfer_1"/>
    <property type="match status" value="1"/>
</dbReference>
<dbReference type="PANTHER" id="PTHR11783">
    <property type="entry name" value="SULFOTRANSFERASE SULT"/>
    <property type="match status" value="1"/>
</dbReference>
<evidence type="ECO:0000313" key="5">
    <source>
        <dbReference type="Proteomes" id="UP001208570"/>
    </source>
</evidence>
<dbReference type="EMBL" id="JAODUP010000037">
    <property type="protein sequence ID" value="KAK2166674.1"/>
    <property type="molecule type" value="Genomic_DNA"/>
</dbReference>
<dbReference type="Proteomes" id="UP001208570">
    <property type="component" value="Unassembled WGS sequence"/>
</dbReference>
<organism evidence="4 5">
    <name type="scientific">Paralvinella palmiformis</name>
    <dbReference type="NCBI Taxonomy" id="53620"/>
    <lineage>
        <taxon>Eukaryota</taxon>
        <taxon>Metazoa</taxon>
        <taxon>Spiralia</taxon>
        <taxon>Lophotrochozoa</taxon>
        <taxon>Annelida</taxon>
        <taxon>Polychaeta</taxon>
        <taxon>Sedentaria</taxon>
        <taxon>Canalipalpata</taxon>
        <taxon>Terebellida</taxon>
        <taxon>Terebelliformia</taxon>
        <taxon>Alvinellidae</taxon>
        <taxon>Paralvinella</taxon>
    </lineage>
</organism>
<dbReference type="Gene3D" id="3.40.50.300">
    <property type="entry name" value="P-loop containing nucleotide triphosphate hydrolases"/>
    <property type="match status" value="1"/>
</dbReference>